<name>A0A1G7WLZ4_9RHOO</name>
<dbReference type="RefSeq" id="WP_091932990.1">
    <property type="nucleotide sequence ID" value="NZ_FNCY01000001.1"/>
</dbReference>
<gene>
    <name evidence="1" type="ORF">SAMN05660652_00564</name>
</gene>
<keyword evidence="2" id="KW-1185">Reference proteome</keyword>
<evidence type="ECO:0008006" key="3">
    <source>
        <dbReference type="Google" id="ProtNLM"/>
    </source>
</evidence>
<proteinExistence type="predicted"/>
<dbReference type="OrthoDB" id="9180784at2"/>
<dbReference type="EMBL" id="FNCY01000001">
    <property type="protein sequence ID" value="SDG72932.1"/>
    <property type="molecule type" value="Genomic_DNA"/>
</dbReference>
<dbReference type="STRING" id="83767.SAMN05660652_00564"/>
<dbReference type="Proteomes" id="UP000198607">
    <property type="component" value="Unassembled WGS sequence"/>
</dbReference>
<evidence type="ECO:0000313" key="1">
    <source>
        <dbReference type="EMBL" id="SDG72932.1"/>
    </source>
</evidence>
<evidence type="ECO:0000313" key="2">
    <source>
        <dbReference type="Proteomes" id="UP000198607"/>
    </source>
</evidence>
<accession>A0A1G7WLZ4</accession>
<organism evidence="1 2">
    <name type="scientific">Propionivibrio dicarboxylicus</name>
    <dbReference type="NCBI Taxonomy" id="83767"/>
    <lineage>
        <taxon>Bacteria</taxon>
        <taxon>Pseudomonadati</taxon>
        <taxon>Pseudomonadota</taxon>
        <taxon>Betaproteobacteria</taxon>
        <taxon>Rhodocyclales</taxon>
        <taxon>Rhodocyclaceae</taxon>
        <taxon>Propionivibrio</taxon>
    </lineage>
</organism>
<dbReference type="AlphaFoldDB" id="A0A1G7WLZ4"/>
<reference evidence="1 2" key="1">
    <citation type="submission" date="2016-10" db="EMBL/GenBank/DDBJ databases">
        <authorList>
            <person name="de Groot N.N."/>
        </authorList>
    </citation>
    <scope>NUCLEOTIDE SEQUENCE [LARGE SCALE GENOMIC DNA]</scope>
    <source>
        <strain evidence="1 2">DSM 5885</strain>
    </source>
</reference>
<protein>
    <recommendedName>
        <fullName evidence="3">SpoIIAA-like</fullName>
    </recommendedName>
</protein>
<sequence length="133" mass="15039">MSHELVWESDGVLVCYHGHLTIVEVAQVARLYQADERYDSLRYIVHDCRQCTGGSYSTEALLELAATDGVASRQNPDTRIAIVATHPDVVSLVQEYISTGMNRHEVRLFSAMDEARQWAMAESRSRRPWGLCL</sequence>